<comment type="caution">
    <text evidence="9">The sequence shown here is derived from an EMBL/GenBank/DDBJ whole genome shotgun (WGS) entry which is preliminary data.</text>
</comment>
<comment type="similarity">
    <text evidence="7">Belongs to the binding-protein-dependent transport system permease family.</text>
</comment>
<feature type="domain" description="ABC transmembrane type-1" evidence="8">
    <location>
        <begin position="71"/>
        <end position="266"/>
    </location>
</feature>
<feature type="transmembrane region" description="Helical" evidence="7">
    <location>
        <begin position="12"/>
        <end position="32"/>
    </location>
</feature>
<reference evidence="9" key="2">
    <citation type="journal article" date="2021" name="PeerJ">
        <title>Extensive microbial diversity within the chicken gut microbiome revealed by metagenomics and culture.</title>
        <authorList>
            <person name="Gilroy R."/>
            <person name="Ravi A."/>
            <person name="Getino M."/>
            <person name="Pursley I."/>
            <person name="Horton D.L."/>
            <person name="Alikhan N.F."/>
            <person name="Baker D."/>
            <person name="Gharbi K."/>
            <person name="Hall N."/>
            <person name="Watson M."/>
            <person name="Adriaenssens E.M."/>
            <person name="Foster-Nyarko E."/>
            <person name="Jarju S."/>
            <person name="Secka A."/>
            <person name="Antonio M."/>
            <person name="Oren A."/>
            <person name="Chaudhuri R.R."/>
            <person name="La Ragione R."/>
            <person name="Hildebrand F."/>
            <person name="Pallen M.J."/>
        </authorList>
    </citation>
    <scope>NUCLEOTIDE SEQUENCE</scope>
    <source>
        <strain evidence="9">ChiSjej4B22-9803</strain>
    </source>
</reference>
<dbReference type="PROSITE" id="PS50928">
    <property type="entry name" value="ABC_TM1"/>
    <property type="match status" value="1"/>
</dbReference>
<proteinExistence type="inferred from homology"/>
<feature type="transmembrane region" description="Helical" evidence="7">
    <location>
        <begin position="184"/>
        <end position="205"/>
    </location>
</feature>
<evidence type="ECO:0000256" key="7">
    <source>
        <dbReference type="RuleBase" id="RU363032"/>
    </source>
</evidence>
<dbReference type="SUPFAM" id="SSF161098">
    <property type="entry name" value="MetI-like"/>
    <property type="match status" value="1"/>
</dbReference>
<accession>A0A9D1LUJ0</accession>
<dbReference type="Proteomes" id="UP000824111">
    <property type="component" value="Unassembled WGS sequence"/>
</dbReference>
<evidence type="ECO:0000256" key="4">
    <source>
        <dbReference type="ARBA" id="ARBA00022692"/>
    </source>
</evidence>
<name>A0A9D1LUJ0_9FIRM</name>
<evidence type="ECO:0000313" key="9">
    <source>
        <dbReference type="EMBL" id="HIU48252.1"/>
    </source>
</evidence>
<sequence>MRYLRGIRTALQYMILIVITLITLFPIFYVVASSFKSNMEILTFGINILPKNPVLDNYKQAWELANFKRYTFNSIYLCFFSVLGIVITSSLAGYTFARGNFVGKKLIFAVFTSTMFISFGSATLYPLLGVASALHINKNLWGIILIKVFGVNITNIFLVRGHVLSLPKEMDEAAKIDGCDFFQIFVYIIAPLLKPILATVALLSFQASWNDYLLPMVFTLGNKDSAPLIVGIVSLKSTGAAAASWNLMMAGTTISLIPILIVFLCMNKYFIKGLTSGAVKG</sequence>
<evidence type="ECO:0000256" key="3">
    <source>
        <dbReference type="ARBA" id="ARBA00022475"/>
    </source>
</evidence>
<dbReference type="AlphaFoldDB" id="A0A9D1LUJ0"/>
<evidence type="ECO:0000256" key="1">
    <source>
        <dbReference type="ARBA" id="ARBA00004651"/>
    </source>
</evidence>
<keyword evidence="4 7" id="KW-0812">Transmembrane</keyword>
<gene>
    <name evidence="9" type="ORF">IAB04_02700</name>
</gene>
<dbReference type="EMBL" id="DVND01000070">
    <property type="protein sequence ID" value="HIU48252.1"/>
    <property type="molecule type" value="Genomic_DNA"/>
</dbReference>
<keyword evidence="3" id="KW-1003">Cell membrane</keyword>
<evidence type="ECO:0000256" key="2">
    <source>
        <dbReference type="ARBA" id="ARBA00022448"/>
    </source>
</evidence>
<dbReference type="InterPro" id="IPR035906">
    <property type="entry name" value="MetI-like_sf"/>
</dbReference>
<evidence type="ECO:0000256" key="6">
    <source>
        <dbReference type="ARBA" id="ARBA00023136"/>
    </source>
</evidence>
<reference evidence="9" key="1">
    <citation type="submission" date="2020-10" db="EMBL/GenBank/DDBJ databases">
        <authorList>
            <person name="Gilroy R."/>
        </authorList>
    </citation>
    <scope>NUCLEOTIDE SEQUENCE</scope>
    <source>
        <strain evidence="9">ChiSjej4B22-9803</strain>
    </source>
</reference>
<keyword evidence="2 7" id="KW-0813">Transport</keyword>
<organism evidence="9 10">
    <name type="scientific">Candidatus Avimonoglobus intestinipullorum</name>
    <dbReference type="NCBI Taxonomy" id="2840699"/>
    <lineage>
        <taxon>Bacteria</taxon>
        <taxon>Bacillati</taxon>
        <taxon>Bacillota</taxon>
        <taxon>Clostridia</taxon>
        <taxon>Eubacteriales</taxon>
        <taxon>Candidatus Avimonoglobus</taxon>
    </lineage>
</organism>
<feature type="transmembrane region" description="Helical" evidence="7">
    <location>
        <begin position="245"/>
        <end position="266"/>
    </location>
</feature>
<feature type="transmembrane region" description="Helical" evidence="7">
    <location>
        <begin position="74"/>
        <end position="94"/>
    </location>
</feature>
<protein>
    <submittedName>
        <fullName evidence="9">Carbohydrate ABC transporter permease</fullName>
    </submittedName>
</protein>
<keyword evidence="5 7" id="KW-1133">Transmembrane helix</keyword>
<evidence type="ECO:0000313" key="10">
    <source>
        <dbReference type="Proteomes" id="UP000824111"/>
    </source>
</evidence>
<dbReference type="InterPro" id="IPR000515">
    <property type="entry name" value="MetI-like"/>
</dbReference>
<keyword evidence="6 7" id="KW-0472">Membrane</keyword>
<dbReference type="PANTHER" id="PTHR43744">
    <property type="entry name" value="ABC TRANSPORTER PERMEASE PROTEIN MG189-RELATED-RELATED"/>
    <property type="match status" value="1"/>
</dbReference>
<dbReference type="GO" id="GO:0055085">
    <property type="term" value="P:transmembrane transport"/>
    <property type="evidence" value="ECO:0007669"/>
    <property type="project" value="InterPro"/>
</dbReference>
<dbReference type="Pfam" id="PF00528">
    <property type="entry name" value="BPD_transp_1"/>
    <property type="match status" value="1"/>
</dbReference>
<dbReference type="PANTHER" id="PTHR43744:SF8">
    <property type="entry name" value="SN-GLYCEROL-3-PHOSPHATE TRANSPORT SYSTEM PERMEASE PROTEIN UGPE"/>
    <property type="match status" value="1"/>
</dbReference>
<dbReference type="Gene3D" id="1.10.3720.10">
    <property type="entry name" value="MetI-like"/>
    <property type="match status" value="1"/>
</dbReference>
<dbReference type="GO" id="GO:0005886">
    <property type="term" value="C:plasma membrane"/>
    <property type="evidence" value="ECO:0007669"/>
    <property type="project" value="UniProtKB-SubCell"/>
</dbReference>
<feature type="transmembrane region" description="Helical" evidence="7">
    <location>
        <begin position="106"/>
        <end position="128"/>
    </location>
</feature>
<evidence type="ECO:0000256" key="5">
    <source>
        <dbReference type="ARBA" id="ARBA00022989"/>
    </source>
</evidence>
<dbReference type="CDD" id="cd06261">
    <property type="entry name" value="TM_PBP2"/>
    <property type="match status" value="1"/>
</dbReference>
<evidence type="ECO:0000259" key="8">
    <source>
        <dbReference type="PROSITE" id="PS50928"/>
    </source>
</evidence>
<comment type="subcellular location">
    <subcellularLocation>
        <location evidence="1 7">Cell membrane</location>
        <topology evidence="1 7">Multi-pass membrane protein</topology>
    </subcellularLocation>
</comment>
<feature type="transmembrane region" description="Helical" evidence="7">
    <location>
        <begin position="140"/>
        <end position="163"/>
    </location>
</feature>